<reference evidence="1 2" key="1">
    <citation type="submission" date="2016-07" db="EMBL/GenBank/DDBJ databases">
        <title>Genome sequencing of Vibrio scophthalmi strain VS-05, an isolated from Paralichthys olivaceus.</title>
        <authorList>
            <person name="Han H.-J."/>
        </authorList>
    </citation>
    <scope>NUCLEOTIDE SEQUENCE [LARGE SCALE GENOMIC DNA]</scope>
    <source>
        <strain evidence="1 2">VS-05</strain>
    </source>
</reference>
<keyword evidence="2" id="KW-1185">Reference proteome</keyword>
<dbReference type="RefSeq" id="WP_197497799.1">
    <property type="nucleotide sequence ID" value="NZ_CP016415.1"/>
</dbReference>
<evidence type="ECO:0000313" key="1">
    <source>
        <dbReference type="EMBL" id="ANU38992.1"/>
    </source>
</evidence>
<accession>A0A1C7FGD3</accession>
<organism evidence="1 2">
    <name type="scientific">Vibrio scophthalmi</name>
    <dbReference type="NCBI Taxonomy" id="45658"/>
    <lineage>
        <taxon>Bacteria</taxon>
        <taxon>Pseudomonadati</taxon>
        <taxon>Pseudomonadota</taxon>
        <taxon>Gammaproteobacteria</taxon>
        <taxon>Vibrionales</taxon>
        <taxon>Vibrionaceae</taxon>
        <taxon>Vibrio</taxon>
    </lineage>
</organism>
<dbReference type="AlphaFoldDB" id="A0A1C7FGD3"/>
<evidence type="ECO:0000313" key="2">
    <source>
        <dbReference type="Proteomes" id="UP000092528"/>
    </source>
</evidence>
<dbReference type="EMBL" id="CP016415">
    <property type="protein sequence ID" value="ANU38992.1"/>
    <property type="molecule type" value="Genomic_DNA"/>
</dbReference>
<name>A0A1C7FGD3_9VIBR</name>
<proteinExistence type="predicted"/>
<dbReference type="GeneID" id="96874160"/>
<gene>
    <name evidence="1" type="ORF">VSVS05_03956</name>
</gene>
<dbReference type="Proteomes" id="UP000092528">
    <property type="component" value="Chromosome 2"/>
</dbReference>
<sequence length="50" mass="5463">MFAFAILSIAICVFLVSWVCHHGLPMMGLHVDTDDGLLFSEVIGEDVLEA</sequence>
<protein>
    <submittedName>
        <fullName evidence="1">Uncharacterized protein</fullName>
    </submittedName>
</protein>